<keyword evidence="3" id="KW-0597">Phosphoprotein</keyword>
<dbReference type="Gene3D" id="3.30.565.10">
    <property type="entry name" value="Histidine kinase-like ATPase, C-terminal domain"/>
    <property type="match status" value="1"/>
</dbReference>
<dbReference type="SUPFAM" id="SSF55874">
    <property type="entry name" value="ATPase domain of HSP90 chaperone/DNA topoisomerase II/histidine kinase"/>
    <property type="match status" value="1"/>
</dbReference>
<dbReference type="PANTHER" id="PTHR43547:SF2">
    <property type="entry name" value="HYBRID SIGNAL TRANSDUCTION HISTIDINE KINASE C"/>
    <property type="match status" value="1"/>
</dbReference>
<reference evidence="6 7" key="1">
    <citation type="submission" date="2020-07" db="EMBL/GenBank/DDBJ databases">
        <title>Spirosoma foliorum sp. nov., isolated from the leaves on the Nejang mountain Korea, Republic of.</title>
        <authorList>
            <person name="Ho H."/>
            <person name="Lee Y.-J."/>
            <person name="Nurcahyanto D.-A."/>
            <person name="Kim S.-G."/>
        </authorList>
    </citation>
    <scope>NUCLEOTIDE SEQUENCE [LARGE SCALE GENOMIC DNA]</scope>
    <source>
        <strain evidence="6 7">PL0136</strain>
    </source>
</reference>
<dbReference type="SMART" id="SM00387">
    <property type="entry name" value="HATPase_c"/>
    <property type="match status" value="1"/>
</dbReference>
<proteinExistence type="predicted"/>
<protein>
    <recommendedName>
        <fullName evidence="2">histidine kinase</fullName>
        <ecNumber evidence="2">2.7.13.3</ecNumber>
    </recommendedName>
</protein>
<dbReference type="CDD" id="cd00082">
    <property type="entry name" value="HisKA"/>
    <property type="match status" value="1"/>
</dbReference>
<dbReference type="SUPFAM" id="SSF47384">
    <property type="entry name" value="Homodimeric domain of signal transducing histidine kinase"/>
    <property type="match status" value="1"/>
</dbReference>
<sequence length="422" mass="47190">MVWQNPFHTLQPPGLSRNDQVKFKIIVGAQLIITTGLCLAGLVHLVAHQYSRIPELVFASLTLLPILILLKRYPFRIAALYFISIAILDAFGIAVLRISQGIDTLVENNYFYIVCISIFILDGRPAYFFAIVSGLLGLLIRGLAVYYLHEPNNLGQYISFIAPFMVVAFFSDWVKKLTDENQAAIESKNRRLSELNTLKDKLFNIIAHDLRIPIAILKMQLEQLRDRNPKSKRITISLEEYHRLVDSVDRTYVTLDNLLQWSLLQREALGNRPVHVDLPQLLQATLALYDNQLQLKELSLRTKMEPTEVFVDSYQVQIIIRNILQNAIKFTPVGGSLYLQTQAMADGTKLTLTDSGIGMDEPTIASLANSFISRPGTGGERGTGIGLQLVQELVAANGGQLTIQSQVGEGTTVEVLFPQKSI</sequence>
<dbReference type="InterPro" id="IPR005467">
    <property type="entry name" value="His_kinase_dom"/>
</dbReference>
<dbReference type="PROSITE" id="PS50109">
    <property type="entry name" value="HIS_KIN"/>
    <property type="match status" value="1"/>
</dbReference>
<feature type="transmembrane region" description="Helical" evidence="4">
    <location>
        <begin position="25"/>
        <end position="47"/>
    </location>
</feature>
<name>A0A7G5H389_9BACT</name>
<dbReference type="InterPro" id="IPR036890">
    <property type="entry name" value="HATPase_C_sf"/>
</dbReference>
<evidence type="ECO:0000256" key="1">
    <source>
        <dbReference type="ARBA" id="ARBA00000085"/>
    </source>
</evidence>
<feature type="transmembrane region" description="Helical" evidence="4">
    <location>
        <begin position="77"/>
        <end position="98"/>
    </location>
</feature>
<keyword evidence="7" id="KW-1185">Reference proteome</keyword>
<evidence type="ECO:0000259" key="5">
    <source>
        <dbReference type="PROSITE" id="PS50109"/>
    </source>
</evidence>
<feature type="transmembrane region" description="Helical" evidence="4">
    <location>
        <begin position="128"/>
        <end position="148"/>
    </location>
</feature>
<evidence type="ECO:0000313" key="7">
    <source>
        <dbReference type="Proteomes" id="UP000515369"/>
    </source>
</evidence>
<feature type="transmembrane region" description="Helical" evidence="4">
    <location>
        <begin position="53"/>
        <end position="70"/>
    </location>
</feature>
<keyword evidence="4" id="KW-1133">Transmembrane helix</keyword>
<accession>A0A7G5H389</accession>
<dbReference type="RefSeq" id="WP_182462963.1">
    <property type="nucleotide sequence ID" value="NZ_CP059732.1"/>
</dbReference>
<dbReference type="Pfam" id="PF02518">
    <property type="entry name" value="HATPase_c"/>
    <property type="match status" value="1"/>
</dbReference>
<evidence type="ECO:0000313" key="6">
    <source>
        <dbReference type="EMBL" id="QMW05581.1"/>
    </source>
</evidence>
<dbReference type="PRINTS" id="PR00344">
    <property type="entry name" value="BCTRLSENSOR"/>
</dbReference>
<dbReference type="Proteomes" id="UP000515369">
    <property type="component" value="Chromosome"/>
</dbReference>
<feature type="domain" description="Histidine kinase" evidence="5">
    <location>
        <begin position="205"/>
        <end position="421"/>
    </location>
</feature>
<dbReference type="PANTHER" id="PTHR43547">
    <property type="entry name" value="TWO-COMPONENT HISTIDINE KINASE"/>
    <property type="match status" value="1"/>
</dbReference>
<keyword evidence="6" id="KW-0418">Kinase</keyword>
<feature type="transmembrane region" description="Helical" evidence="4">
    <location>
        <begin position="154"/>
        <end position="174"/>
    </location>
</feature>
<dbReference type="InterPro" id="IPR003594">
    <property type="entry name" value="HATPase_dom"/>
</dbReference>
<comment type="catalytic activity">
    <reaction evidence="1">
        <text>ATP + protein L-histidine = ADP + protein N-phospho-L-histidine.</text>
        <dbReference type="EC" id="2.7.13.3"/>
    </reaction>
</comment>
<evidence type="ECO:0000256" key="4">
    <source>
        <dbReference type="SAM" id="Phobius"/>
    </source>
</evidence>
<keyword evidence="4" id="KW-0472">Membrane</keyword>
<dbReference type="InterPro" id="IPR003661">
    <property type="entry name" value="HisK_dim/P_dom"/>
</dbReference>
<dbReference type="InterPro" id="IPR036097">
    <property type="entry name" value="HisK_dim/P_sf"/>
</dbReference>
<keyword evidence="6" id="KW-0808">Transferase</keyword>
<dbReference type="EMBL" id="CP059732">
    <property type="protein sequence ID" value="QMW05581.1"/>
    <property type="molecule type" value="Genomic_DNA"/>
</dbReference>
<dbReference type="InterPro" id="IPR004358">
    <property type="entry name" value="Sig_transdc_His_kin-like_C"/>
</dbReference>
<organism evidence="6 7">
    <name type="scientific">Spirosoma foliorum</name>
    <dbReference type="NCBI Taxonomy" id="2710596"/>
    <lineage>
        <taxon>Bacteria</taxon>
        <taxon>Pseudomonadati</taxon>
        <taxon>Bacteroidota</taxon>
        <taxon>Cytophagia</taxon>
        <taxon>Cytophagales</taxon>
        <taxon>Cytophagaceae</taxon>
        <taxon>Spirosoma</taxon>
    </lineage>
</organism>
<evidence type="ECO:0000256" key="3">
    <source>
        <dbReference type="ARBA" id="ARBA00022553"/>
    </source>
</evidence>
<gene>
    <name evidence="6" type="ORF">H3H32_12160</name>
</gene>
<dbReference type="AlphaFoldDB" id="A0A7G5H389"/>
<evidence type="ECO:0000256" key="2">
    <source>
        <dbReference type="ARBA" id="ARBA00012438"/>
    </source>
</evidence>
<dbReference type="KEGG" id="sfol:H3H32_12160"/>
<dbReference type="GO" id="GO:0000155">
    <property type="term" value="F:phosphorelay sensor kinase activity"/>
    <property type="evidence" value="ECO:0007669"/>
    <property type="project" value="InterPro"/>
</dbReference>
<dbReference type="EC" id="2.7.13.3" evidence="2"/>
<keyword evidence="4" id="KW-0812">Transmembrane</keyword>
<dbReference type="Gene3D" id="1.10.287.130">
    <property type="match status" value="1"/>
</dbReference>